<dbReference type="OrthoDB" id="9922at2"/>
<evidence type="ECO:0000256" key="8">
    <source>
        <dbReference type="SAM" id="SignalP"/>
    </source>
</evidence>
<gene>
    <name evidence="9" type="ORF">DSOUD_2018</name>
</gene>
<keyword evidence="10" id="KW-1185">Reference proteome</keyword>
<dbReference type="GO" id="GO:0009279">
    <property type="term" value="C:cell outer membrane"/>
    <property type="evidence" value="ECO:0007669"/>
    <property type="project" value="UniProtKB-SubCell"/>
</dbReference>
<organism evidence="9 10">
    <name type="scientific">Desulfuromonas soudanensis</name>
    <dbReference type="NCBI Taxonomy" id="1603606"/>
    <lineage>
        <taxon>Bacteria</taxon>
        <taxon>Pseudomonadati</taxon>
        <taxon>Thermodesulfobacteriota</taxon>
        <taxon>Desulfuromonadia</taxon>
        <taxon>Desulfuromonadales</taxon>
        <taxon>Desulfuromonadaceae</taxon>
        <taxon>Desulfuromonas</taxon>
    </lineage>
</organism>
<evidence type="ECO:0000313" key="10">
    <source>
        <dbReference type="Proteomes" id="UP000057158"/>
    </source>
</evidence>
<sequence length="452" mass="48012">MCIRFVVLTVALALATAGLAQGAGFALIEQSVTGLGNAFAGSTASAQDATTIFYNPAGMTLLPGQQVIAGLHYVAPSAKFQKTEARNALGLDISGGNGGDGGESGLVPNLFHSVNPGGRLAFGLGITAPFGLTTEYPFDWVGRYHAVKSDLKTININPSLAFKVTDRLSLGAGVSAQYIDVQLTSMVDFGLAAFQQSGGNPALLPLVSNHDADVYADLNADDWGAGYNLGLLYEISDQTRIGLAYRSRILHTLKGDAGFTLVNQAFLAGAGLDGAALARFSPQGISGKVELPASASLGFFSQLTPAWAVMADVMWTDWSSFDELLIQFDGTLAATPSLTTENWDDNWRYAIGASFTPGETWILRLGLAYDETPIPDAFRTPRIPGEDRFWTAIGGGYRLNENVRFDLAYVHLFVRDSKVMRAAAGEDLSRGSLFGSYDNAVDILSGQLTCSF</sequence>
<protein>
    <submittedName>
        <fullName evidence="9">Long-chain fatty acid transport protein</fullName>
    </submittedName>
</protein>
<dbReference type="Proteomes" id="UP000057158">
    <property type="component" value="Chromosome"/>
</dbReference>
<evidence type="ECO:0000256" key="1">
    <source>
        <dbReference type="ARBA" id="ARBA00004571"/>
    </source>
</evidence>
<dbReference type="Gene3D" id="2.40.160.60">
    <property type="entry name" value="Outer membrane protein transport protein (OMPP1/FadL/TodX)"/>
    <property type="match status" value="1"/>
</dbReference>
<keyword evidence="7" id="KW-0998">Cell outer membrane</keyword>
<dbReference type="SUPFAM" id="SSF56935">
    <property type="entry name" value="Porins"/>
    <property type="match status" value="1"/>
</dbReference>
<dbReference type="PANTHER" id="PTHR35093">
    <property type="entry name" value="OUTER MEMBRANE PROTEIN NMB0088-RELATED"/>
    <property type="match status" value="1"/>
</dbReference>
<dbReference type="AlphaFoldDB" id="A0A0M4D6X7"/>
<keyword evidence="4" id="KW-0812">Transmembrane</keyword>
<dbReference type="GO" id="GO:0015483">
    <property type="term" value="F:long-chain fatty acid transporting porin activity"/>
    <property type="evidence" value="ECO:0007669"/>
    <property type="project" value="TreeGrafter"/>
</dbReference>
<keyword evidence="6" id="KW-0472">Membrane</keyword>
<evidence type="ECO:0000256" key="6">
    <source>
        <dbReference type="ARBA" id="ARBA00023136"/>
    </source>
</evidence>
<feature type="chain" id="PRO_5005792010" evidence="8">
    <location>
        <begin position="23"/>
        <end position="452"/>
    </location>
</feature>
<feature type="signal peptide" evidence="8">
    <location>
        <begin position="1"/>
        <end position="22"/>
    </location>
</feature>
<evidence type="ECO:0000256" key="4">
    <source>
        <dbReference type="ARBA" id="ARBA00022692"/>
    </source>
</evidence>
<evidence type="ECO:0000256" key="2">
    <source>
        <dbReference type="ARBA" id="ARBA00008163"/>
    </source>
</evidence>
<dbReference type="STRING" id="1603606.DSOUD_2018"/>
<comment type="similarity">
    <text evidence="2">Belongs to the OmpP1/FadL family.</text>
</comment>
<dbReference type="PANTHER" id="PTHR35093:SF3">
    <property type="entry name" value="LONG-CHAIN FATTY ACID TRANSPORT PROTEIN"/>
    <property type="match status" value="1"/>
</dbReference>
<reference evidence="9 10" key="1">
    <citation type="submission" date="2015-07" db="EMBL/GenBank/DDBJ databases">
        <title>Isolation and Genomic Characterization of a Novel Halophilic Metal-Reducing Deltaproteobacterium from the Deep Subsurface.</title>
        <authorList>
            <person name="Badalamenti J.P."/>
            <person name="Summers Z.M."/>
            <person name="Gralnick J.A."/>
            <person name="Bond D.R."/>
        </authorList>
    </citation>
    <scope>NUCLEOTIDE SEQUENCE [LARGE SCALE GENOMIC DNA]</scope>
    <source>
        <strain evidence="9 10">WTL</strain>
    </source>
</reference>
<keyword evidence="3" id="KW-1134">Transmembrane beta strand</keyword>
<comment type="subcellular location">
    <subcellularLocation>
        <location evidence="1">Cell outer membrane</location>
        <topology evidence="1">Multi-pass membrane protein</topology>
    </subcellularLocation>
</comment>
<evidence type="ECO:0000313" key="9">
    <source>
        <dbReference type="EMBL" id="ALC16785.1"/>
    </source>
</evidence>
<dbReference type="InterPro" id="IPR005017">
    <property type="entry name" value="OMPP1/FadL/TodX"/>
</dbReference>
<keyword evidence="5 8" id="KW-0732">Signal</keyword>
<dbReference type="KEGG" id="des:DSOUD_2018"/>
<dbReference type="Pfam" id="PF03349">
    <property type="entry name" value="Toluene_X"/>
    <property type="match status" value="1"/>
</dbReference>
<evidence type="ECO:0000256" key="3">
    <source>
        <dbReference type="ARBA" id="ARBA00022452"/>
    </source>
</evidence>
<dbReference type="EMBL" id="CP010802">
    <property type="protein sequence ID" value="ALC16785.1"/>
    <property type="molecule type" value="Genomic_DNA"/>
</dbReference>
<name>A0A0M4D6X7_9BACT</name>
<dbReference type="PATRIC" id="fig|1603606.3.peg.2181"/>
<evidence type="ECO:0000256" key="5">
    <source>
        <dbReference type="ARBA" id="ARBA00022729"/>
    </source>
</evidence>
<dbReference type="RefSeq" id="WP_082351190.1">
    <property type="nucleotide sequence ID" value="NZ_CP010802.1"/>
</dbReference>
<proteinExistence type="inferred from homology"/>
<accession>A0A0M4D6X7</accession>
<evidence type="ECO:0000256" key="7">
    <source>
        <dbReference type="ARBA" id="ARBA00023237"/>
    </source>
</evidence>